<dbReference type="Proteomes" id="UP000077266">
    <property type="component" value="Unassembled WGS sequence"/>
</dbReference>
<accession>A0A165BTY1</accession>
<evidence type="ECO:0000256" key="1">
    <source>
        <dbReference type="SAM" id="MobiDB-lite"/>
    </source>
</evidence>
<evidence type="ECO:0000313" key="3">
    <source>
        <dbReference type="Proteomes" id="UP000077266"/>
    </source>
</evidence>
<dbReference type="InParanoid" id="A0A165BTY1"/>
<dbReference type="EMBL" id="KV426406">
    <property type="protein sequence ID" value="KZV81231.1"/>
    <property type="molecule type" value="Genomic_DNA"/>
</dbReference>
<name>A0A165BTY1_EXIGL</name>
<evidence type="ECO:0000313" key="2">
    <source>
        <dbReference type="EMBL" id="KZV81231.1"/>
    </source>
</evidence>
<organism evidence="2 3">
    <name type="scientific">Exidia glandulosa HHB12029</name>
    <dbReference type="NCBI Taxonomy" id="1314781"/>
    <lineage>
        <taxon>Eukaryota</taxon>
        <taxon>Fungi</taxon>
        <taxon>Dikarya</taxon>
        <taxon>Basidiomycota</taxon>
        <taxon>Agaricomycotina</taxon>
        <taxon>Agaricomycetes</taxon>
        <taxon>Auriculariales</taxon>
        <taxon>Exidiaceae</taxon>
        <taxon>Exidia</taxon>
    </lineage>
</organism>
<dbReference type="AlphaFoldDB" id="A0A165BTY1"/>
<protein>
    <submittedName>
        <fullName evidence="2">Uncharacterized protein</fullName>
    </submittedName>
</protein>
<gene>
    <name evidence="2" type="ORF">EXIGLDRAFT_731552</name>
</gene>
<proteinExistence type="predicted"/>
<sequence>MSEGYRYSLQRCILCALTRISSITLKTARAGGRLSGRLRSSSTTPSRSRQSK</sequence>
<reference evidence="2 3" key="1">
    <citation type="journal article" date="2016" name="Mol. Biol. Evol.">
        <title>Comparative Genomics of Early-Diverging Mushroom-Forming Fungi Provides Insights into the Origins of Lignocellulose Decay Capabilities.</title>
        <authorList>
            <person name="Nagy L.G."/>
            <person name="Riley R."/>
            <person name="Tritt A."/>
            <person name="Adam C."/>
            <person name="Daum C."/>
            <person name="Floudas D."/>
            <person name="Sun H."/>
            <person name="Yadav J.S."/>
            <person name="Pangilinan J."/>
            <person name="Larsson K.H."/>
            <person name="Matsuura K."/>
            <person name="Barry K."/>
            <person name="Labutti K."/>
            <person name="Kuo R."/>
            <person name="Ohm R.A."/>
            <person name="Bhattacharya S.S."/>
            <person name="Shirouzu T."/>
            <person name="Yoshinaga Y."/>
            <person name="Martin F.M."/>
            <person name="Grigoriev I.V."/>
            <person name="Hibbett D.S."/>
        </authorList>
    </citation>
    <scope>NUCLEOTIDE SEQUENCE [LARGE SCALE GENOMIC DNA]</scope>
    <source>
        <strain evidence="2 3">HHB12029</strain>
    </source>
</reference>
<keyword evidence="3" id="KW-1185">Reference proteome</keyword>
<feature type="region of interest" description="Disordered" evidence="1">
    <location>
        <begin position="33"/>
        <end position="52"/>
    </location>
</feature>